<accession>A0AAF0J271</accession>
<evidence type="ECO:0000256" key="1">
    <source>
        <dbReference type="ARBA" id="ARBA00007756"/>
    </source>
</evidence>
<dbReference type="InterPro" id="IPR027417">
    <property type="entry name" value="P-loop_NTPase"/>
</dbReference>
<dbReference type="PANTHER" id="PTHR11259:SF2">
    <property type="entry name" value="GH16429P"/>
    <property type="match status" value="1"/>
</dbReference>
<sequence>MVGAEGSVGAPAASTTPSDGARAPIVVLLGARRAGKSSICKVVYESYQPNDTLFLAPTMRTQKLDIHTFQPLQLWDVPGSALMSFSNTVPRGTEQAPGRAHLDIPWPNVCTVIFVIDAQDDYFEAVTKLNQVVVHAHENNKAIQFHVFINKVDGLSEDYKYDTQRDIEQRVMEGLIDSSNELQDTRGEPIELDQQVNIKFYLTSIFDSSVFVAFSRIQQQLLQGLYDPSVAPQQGRMVSLTEALETACDLLCSTCQFEKAYVFDVPSRTFVACDTSPFDLALFDVMFQYIRFLSQFTGLYQMASESQHNDVDLSKYARTWSTSVVQLTSDTTVLFWQLDCHLGLLTVTQAQVQANNASILDYNVDLFRRAMAHLVALL</sequence>
<dbReference type="AlphaFoldDB" id="A0AAF0J271"/>
<evidence type="ECO:0000256" key="4">
    <source>
        <dbReference type="RuleBase" id="RU367014"/>
    </source>
</evidence>
<dbReference type="GO" id="GO:0005525">
    <property type="term" value="F:GTP binding"/>
    <property type="evidence" value="ECO:0007669"/>
    <property type="project" value="UniProtKB-UniRule"/>
</dbReference>
<comment type="similarity">
    <text evidence="1 4">Belongs to the GTR/RAG GTP-binding protein family.</text>
</comment>
<dbReference type="GO" id="GO:1990131">
    <property type="term" value="C:Gtr1-Gtr2 GTPase complex"/>
    <property type="evidence" value="ECO:0007669"/>
    <property type="project" value="UniProtKB-UniRule"/>
</dbReference>
<dbReference type="GO" id="GO:1904263">
    <property type="term" value="P:positive regulation of TORC1 signaling"/>
    <property type="evidence" value="ECO:0007669"/>
    <property type="project" value="TreeGrafter"/>
</dbReference>
<dbReference type="InterPro" id="IPR006762">
    <property type="entry name" value="Gtr1_RagA"/>
</dbReference>
<evidence type="ECO:0000256" key="3">
    <source>
        <dbReference type="ARBA" id="ARBA00023134"/>
    </source>
</evidence>
<dbReference type="SUPFAM" id="SSF52540">
    <property type="entry name" value="P-loop containing nucleoside triphosphate hydrolases"/>
    <property type="match status" value="1"/>
</dbReference>
<protein>
    <recommendedName>
        <fullName evidence="4">GTP-binding protein</fullName>
    </recommendedName>
</protein>
<dbReference type="Gene3D" id="3.30.450.190">
    <property type="match status" value="1"/>
</dbReference>
<comment type="subunit">
    <text evidence="4">Component of the GSE complex.</text>
</comment>
<name>A0AAF0J271_9BASI</name>
<dbReference type="GO" id="GO:0000329">
    <property type="term" value="C:fungal-type vacuole membrane"/>
    <property type="evidence" value="ECO:0007669"/>
    <property type="project" value="TreeGrafter"/>
</dbReference>
<keyword evidence="3 4" id="KW-0342">GTP-binding</keyword>
<dbReference type="GO" id="GO:0009267">
    <property type="term" value="P:cellular response to starvation"/>
    <property type="evidence" value="ECO:0007669"/>
    <property type="project" value="TreeGrafter"/>
</dbReference>
<proteinExistence type="inferred from homology"/>
<keyword evidence="6" id="KW-1185">Reference proteome</keyword>
<gene>
    <name evidence="5" type="primary">GTR2</name>
    <name evidence="5" type="ORF">MNAN1_001783</name>
</gene>
<dbReference type="Gene3D" id="3.40.50.300">
    <property type="entry name" value="P-loop containing nucleotide triphosphate hydrolases"/>
    <property type="match status" value="1"/>
</dbReference>
<dbReference type="GO" id="GO:0005634">
    <property type="term" value="C:nucleus"/>
    <property type="evidence" value="ECO:0007669"/>
    <property type="project" value="TreeGrafter"/>
</dbReference>
<reference evidence="5" key="1">
    <citation type="submission" date="2023-03" db="EMBL/GenBank/DDBJ databases">
        <title>Mating type loci evolution in Malassezia.</title>
        <authorList>
            <person name="Coelho M.A."/>
        </authorList>
    </citation>
    <scope>NUCLEOTIDE SEQUENCE</scope>
    <source>
        <strain evidence="5">CBS 9557</strain>
    </source>
</reference>
<organism evidence="5 6">
    <name type="scientific">Malassezia nana</name>
    <dbReference type="NCBI Taxonomy" id="180528"/>
    <lineage>
        <taxon>Eukaryota</taxon>
        <taxon>Fungi</taxon>
        <taxon>Dikarya</taxon>
        <taxon>Basidiomycota</taxon>
        <taxon>Ustilaginomycotina</taxon>
        <taxon>Malasseziomycetes</taxon>
        <taxon>Malasseziales</taxon>
        <taxon>Malasseziaceae</taxon>
        <taxon>Malassezia</taxon>
    </lineage>
</organism>
<evidence type="ECO:0000256" key="2">
    <source>
        <dbReference type="ARBA" id="ARBA00022741"/>
    </source>
</evidence>
<dbReference type="GO" id="GO:0010507">
    <property type="term" value="P:negative regulation of autophagy"/>
    <property type="evidence" value="ECO:0007669"/>
    <property type="project" value="TreeGrafter"/>
</dbReference>
<dbReference type="Proteomes" id="UP001213623">
    <property type="component" value="Chromosome 3"/>
</dbReference>
<comment type="function">
    <text evidence="4">GTPase involved in activation of the TORC1 signaling pathway, which promotes growth and represses autophagy in nutrient-rich conditions.</text>
</comment>
<dbReference type="GO" id="GO:0003924">
    <property type="term" value="F:GTPase activity"/>
    <property type="evidence" value="ECO:0007669"/>
    <property type="project" value="UniProtKB-UniRule"/>
</dbReference>
<evidence type="ECO:0000313" key="5">
    <source>
        <dbReference type="EMBL" id="WFD26796.1"/>
    </source>
</evidence>
<dbReference type="Pfam" id="PF04670">
    <property type="entry name" value="Gtr1_RagA"/>
    <property type="match status" value="1"/>
</dbReference>
<evidence type="ECO:0000313" key="6">
    <source>
        <dbReference type="Proteomes" id="UP001213623"/>
    </source>
</evidence>
<dbReference type="PANTHER" id="PTHR11259">
    <property type="entry name" value="RAS-RELATED GTP BINDING RAG/GTR YEAST"/>
    <property type="match status" value="1"/>
</dbReference>
<keyword evidence="2 4" id="KW-0547">Nucleotide-binding</keyword>
<dbReference type="EMBL" id="CP119894">
    <property type="protein sequence ID" value="WFD26796.1"/>
    <property type="molecule type" value="Genomic_DNA"/>
</dbReference>